<feature type="compositionally biased region" description="Low complexity" evidence="2">
    <location>
        <begin position="705"/>
        <end position="716"/>
    </location>
</feature>
<feature type="compositionally biased region" description="Acidic residues" evidence="2">
    <location>
        <begin position="755"/>
        <end position="772"/>
    </location>
</feature>
<feature type="compositionally biased region" description="Basic and acidic residues" evidence="2">
    <location>
        <begin position="663"/>
        <end position="675"/>
    </location>
</feature>
<dbReference type="InterPro" id="IPR040182">
    <property type="entry name" value="ATG13"/>
</dbReference>
<organism evidence="4 5">
    <name type="scientific">[Candida] subhashii</name>
    <dbReference type="NCBI Taxonomy" id="561895"/>
    <lineage>
        <taxon>Eukaryota</taxon>
        <taxon>Fungi</taxon>
        <taxon>Dikarya</taxon>
        <taxon>Ascomycota</taxon>
        <taxon>Saccharomycotina</taxon>
        <taxon>Pichiomycetes</taxon>
        <taxon>Debaryomycetaceae</taxon>
        <taxon>Spathaspora</taxon>
    </lineage>
</organism>
<evidence type="ECO:0000256" key="1">
    <source>
        <dbReference type="RuleBase" id="RU361214"/>
    </source>
</evidence>
<keyword evidence="5" id="KW-1185">Reference proteome</keyword>
<dbReference type="OrthoDB" id="70161at2759"/>
<dbReference type="PANTHER" id="PTHR13430">
    <property type="match status" value="1"/>
</dbReference>
<proteinExistence type="inferred from homology"/>
<dbReference type="PANTHER" id="PTHR13430:SF4">
    <property type="entry name" value="AUTOPHAGY-RELATED PROTEIN 13"/>
    <property type="match status" value="1"/>
</dbReference>
<accession>A0A8J5QNW5</accession>
<feature type="region of interest" description="Disordered" evidence="2">
    <location>
        <begin position="755"/>
        <end position="833"/>
    </location>
</feature>
<evidence type="ECO:0000259" key="3">
    <source>
        <dbReference type="Pfam" id="PF10033"/>
    </source>
</evidence>
<feature type="compositionally biased region" description="Low complexity" evidence="2">
    <location>
        <begin position="620"/>
        <end position="652"/>
    </location>
</feature>
<dbReference type="GO" id="GO:0034727">
    <property type="term" value="P:piecemeal microautophagy of the nucleus"/>
    <property type="evidence" value="ECO:0007669"/>
    <property type="project" value="TreeGrafter"/>
</dbReference>
<dbReference type="GeneID" id="73469992"/>
<evidence type="ECO:0000313" key="5">
    <source>
        <dbReference type="Proteomes" id="UP000694255"/>
    </source>
</evidence>
<evidence type="ECO:0000256" key="2">
    <source>
        <dbReference type="SAM" id="MobiDB-lite"/>
    </source>
</evidence>
<comment type="caution">
    <text evidence="4">The sequence shown here is derived from an EMBL/GenBank/DDBJ whole genome shotgun (WGS) entry which is preliminary data.</text>
</comment>
<feature type="compositionally biased region" description="Low complexity" evidence="2">
    <location>
        <begin position="597"/>
        <end position="608"/>
    </location>
</feature>
<dbReference type="Proteomes" id="UP000694255">
    <property type="component" value="Unassembled WGS sequence"/>
</dbReference>
<feature type="compositionally biased region" description="Polar residues" evidence="2">
    <location>
        <begin position="444"/>
        <end position="456"/>
    </location>
</feature>
<dbReference type="GO" id="GO:0005829">
    <property type="term" value="C:cytosol"/>
    <property type="evidence" value="ECO:0007669"/>
    <property type="project" value="TreeGrafter"/>
</dbReference>
<feature type="compositionally biased region" description="Polar residues" evidence="2">
    <location>
        <begin position="537"/>
        <end position="546"/>
    </location>
</feature>
<dbReference type="AlphaFoldDB" id="A0A8J5QNW5"/>
<dbReference type="GO" id="GO:0000423">
    <property type="term" value="P:mitophagy"/>
    <property type="evidence" value="ECO:0007669"/>
    <property type="project" value="TreeGrafter"/>
</dbReference>
<feature type="region of interest" description="Disordered" evidence="2">
    <location>
        <begin position="537"/>
        <end position="560"/>
    </location>
</feature>
<dbReference type="GO" id="GO:0034497">
    <property type="term" value="P:protein localization to phagophore assembly site"/>
    <property type="evidence" value="ECO:0007669"/>
    <property type="project" value="TreeGrafter"/>
</dbReference>
<feature type="compositionally biased region" description="Low complexity" evidence="2">
    <location>
        <begin position="795"/>
        <end position="812"/>
    </location>
</feature>
<dbReference type="Pfam" id="PF10033">
    <property type="entry name" value="ATG13"/>
    <property type="match status" value="1"/>
</dbReference>
<comment type="similarity">
    <text evidence="1">Belongs to the ATG13 family. Fungi subfamily.</text>
</comment>
<dbReference type="InterPro" id="IPR018731">
    <property type="entry name" value="Atg13_N"/>
</dbReference>
<feature type="compositionally biased region" description="Low complexity" evidence="2">
    <location>
        <begin position="547"/>
        <end position="558"/>
    </location>
</feature>
<keyword evidence="1" id="KW-0072">Autophagy</keyword>
<protein>
    <recommendedName>
        <fullName evidence="1">Autophagy-related protein 13</fullName>
    </recommendedName>
</protein>
<dbReference type="GO" id="GO:1990316">
    <property type="term" value="C:Atg1/ULK1 kinase complex"/>
    <property type="evidence" value="ECO:0007669"/>
    <property type="project" value="InterPro"/>
</dbReference>
<feature type="region of interest" description="Disordered" evidence="2">
    <location>
        <begin position="431"/>
        <end position="503"/>
    </location>
</feature>
<reference evidence="4 5" key="1">
    <citation type="journal article" date="2021" name="DNA Res.">
        <title>Genome analysis of Candida subhashii reveals its hybrid nature and dual mitochondrial genome conformations.</title>
        <authorList>
            <person name="Mixao V."/>
            <person name="Hegedusova E."/>
            <person name="Saus E."/>
            <person name="Pryszcz L.P."/>
            <person name="Cillingova A."/>
            <person name="Nosek J."/>
            <person name="Gabaldon T."/>
        </authorList>
    </citation>
    <scope>NUCLEOTIDE SEQUENCE [LARGE SCALE GENOMIC DNA]</scope>
    <source>
        <strain evidence="4 5">CBS 10753</strain>
    </source>
</reference>
<feature type="region of interest" description="Disordered" evidence="2">
    <location>
        <begin position="594"/>
        <end position="725"/>
    </location>
</feature>
<feature type="compositionally biased region" description="Low complexity" evidence="2">
    <location>
        <begin position="471"/>
        <end position="485"/>
    </location>
</feature>
<feature type="compositionally biased region" description="Polar residues" evidence="2">
    <location>
        <begin position="486"/>
        <end position="503"/>
    </location>
</feature>
<feature type="region of interest" description="Disordered" evidence="2">
    <location>
        <begin position="311"/>
        <end position="331"/>
    </location>
</feature>
<dbReference type="GO" id="GO:0000407">
    <property type="term" value="C:phagophore assembly site"/>
    <property type="evidence" value="ECO:0007669"/>
    <property type="project" value="TreeGrafter"/>
</dbReference>
<feature type="domain" description="Autophagy-related protein 13 N-terminal" evidence="3">
    <location>
        <begin position="30"/>
        <end position="268"/>
    </location>
</feature>
<gene>
    <name evidence="4" type="ORF">J8A68_003191</name>
</gene>
<name>A0A8J5QNW5_9ASCO</name>
<evidence type="ECO:0000313" key="4">
    <source>
        <dbReference type="EMBL" id="KAG7663277.1"/>
    </source>
</evidence>
<dbReference type="RefSeq" id="XP_049263509.1">
    <property type="nucleotide sequence ID" value="XM_049407020.1"/>
</dbReference>
<sequence length="833" mass="91945">MSSDIQNKQQQSLNSDSYIKKQNAKLIQVIQNFFTKSAQIILEARTLQESPNSTTSLFYQQTGSTSTNDNQKLNKWFNLNMYSPSDFMKDELKLWSPDLSNIPPMIIETYLDLRQLPNNQTVVLIDDNNNSWTVTKSGGKKHEVVLERWLIEFDQKSASSSIVDELPLIYKQAIILFRSIYGFTRLMPTFKLKKKLQSDGNNKLSLGNKILDGNQPISSKGRIGLSKSIIPQQALPTESHMTQKMFQPINTSLGTLKISIAYRTHYNFKIQANEEILSTHFISIDKEHHHQQQQQQKELEQDKDLLLKEEEREGDTEEDLTDKPVSQSLSPCTSELEIAKEASYPPKTSNRLIIQPFKVGAMSTSPPPSNIQSSSLERRISITSNRSGSSASLAAFLRNPRSSTPAVAAATASTTMTPTTSANIPITNANASQQQQQHNVYGGYNSSFPRSIGSSTGHEDSMVDSSNNTPRFSSSFGSRASRRFSNTSLGKQQTPDLGMGRSTSVDETLSGLYGDDDISEFVRMIDSKSDLKFSTSSFNINEQGTPSSSSTQQQTQQQHPHLISNDSLNKFQLLRSQHQQLSDNVSASVILHQRQQSPGSNTSTPSTPHGIMIGNAMAGSRPSSRKSSLNSPPASIGSYDQQQQHHNHQQQQVAISSIHSRMRRESSPRARRESDSNTDGSRHSFMKTSTPLPAPVASLARMPNSPVRSSVSPPAASKKKEPVAKATATTVISGLATTPSIYSNRRSITYEDVFDDEEDENDDHENDDCDDDNGNKKEKKKVLNPTITVTGGGAASVASAMGGKKSSISSSSNHQDDEDEDDLLFTMSDMNSK</sequence>
<dbReference type="EMBL" id="JAGSYN010000141">
    <property type="protein sequence ID" value="KAG7663277.1"/>
    <property type="molecule type" value="Genomic_DNA"/>
</dbReference>